<proteinExistence type="predicted"/>
<organism evidence="1 2">
    <name type="scientific">Stephania cephalantha</name>
    <dbReference type="NCBI Taxonomy" id="152367"/>
    <lineage>
        <taxon>Eukaryota</taxon>
        <taxon>Viridiplantae</taxon>
        <taxon>Streptophyta</taxon>
        <taxon>Embryophyta</taxon>
        <taxon>Tracheophyta</taxon>
        <taxon>Spermatophyta</taxon>
        <taxon>Magnoliopsida</taxon>
        <taxon>Ranunculales</taxon>
        <taxon>Menispermaceae</taxon>
        <taxon>Menispermoideae</taxon>
        <taxon>Cissampelideae</taxon>
        <taxon>Stephania</taxon>
    </lineage>
</organism>
<comment type="caution">
    <text evidence="1">The sequence shown here is derived from an EMBL/GenBank/DDBJ whole genome shotgun (WGS) entry which is preliminary data.</text>
</comment>
<reference evidence="1 2" key="1">
    <citation type="submission" date="2024-01" db="EMBL/GenBank/DDBJ databases">
        <title>Genome assemblies of Stephania.</title>
        <authorList>
            <person name="Yang L."/>
        </authorList>
    </citation>
    <scope>NUCLEOTIDE SEQUENCE [LARGE SCALE GENOMIC DNA]</scope>
    <source>
        <strain evidence="1">JXDWG</strain>
        <tissue evidence="1">Leaf</tissue>
    </source>
</reference>
<sequence length="349" mass="37139">MGGEDGGGRWDPPTDIEVEWKEIFGADGMVGPDCESEYSLALSSKRHGRLASQAEQFLAASREGDWYSRMAVALAKGTLAEAVAKAFWIEGSTGLGAADRDSVGDVGGGSGKGVGSGWRCRIRAFGSSCMTSFWIEGSTGLGAADRDSVGSRKLPFVRVTGLGTLMESMEVTVKQLSDFAEVLHVLGFGGFGSSRPRFGRFKEAFVCDGEGTGKRLSNFVGVSGSAGLGAADRDSVASRKLPFVRVTGLGTLMESMEVTGKRLLDFAEVSVSSWHVLGLRFGKCFITIFGSDVVIEIFWEGHGLDLDEGDSRIGDGLVRCGDRREGQASGTVAFADSEDMNCMFEKYTE</sequence>
<gene>
    <name evidence="1" type="ORF">Scep_003167</name>
</gene>
<evidence type="ECO:0000313" key="1">
    <source>
        <dbReference type="EMBL" id="KAK9156593.1"/>
    </source>
</evidence>
<evidence type="ECO:0000313" key="2">
    <source>
        <dbReference type="Proteomes" id="UP001419268"/>
    </source>
</evidence>
<protein>
    <submittedName>
        <fullName evidence="1">Uncharacterized protein</fullName>
    </submittedName>
</protein>
<dbReference type="EMBL" id="JBBNAG010000002">
    <property type="protein sequence ID" value="KAK9156593.1"/>
    <property type="molecule type" value="Genomic_DNA"/>
</dbReference>
<dbReference type="AlphaFoldDB" id="A0AAP0PU66"/>
<name>A0AAP0PU66_9MAGN</name>
<accession>A0AAP0PU66</accession>
<keyword evidence="2" id="KW-1185">Reference proteome</keyword>
<dbReference type="Proteomes" id="UP001419268">
    <property type="component" value="Unassembled WGS sequence"/>
</dbReference>